<dbReference type="Proteomes" id="UP000602745">
    <property type="component" value="Unassembled WGS sequence"/>
</dbReference>
<dbReference type="FunFam" id="1.20.272.10:FF:000001">
    <property type="entry name" value="Putative AAA family ATPase"/>
    <property type="match status" value="1"/>
</dbReference>
<dbReference type="PANTHER" id="PTHR13779">
    <property type="entry name" value="WERNER HELICASE-INTERACTING PROTEIN 1 FAMILY MEMBER"/>
    <property type="match status" value="1"/>
</dbReference>
<keyword evidence="8" id="KW-1185">Reference proteome</keyword>
<reference evidence="7" key="2">
    <citation type="submission" date="2020-09" db="EMBL/GenBank/DDBJ databases">
        <authorList>
            <person name="Sun Q."/>
            <person name="Sedlacek I."/>
        </authorList>
    </citation>
    <scope>NUCLEOTIDE SEQUENCE</scope>
    <source>
        <strain evidence="7">CCM 7684</strain>
    </source>
</reference>
<dbReference type="GO" id="GO:0000731">
    <property type="term" value="P:DNA synthesis involved in DNA repair"/>
    <property type="evidence" value="ECO:0007669"/>
    <property type="project" value="TreeGrafter"/>
</dbReference>
<evidence type="ECO:0000256" key="5">
    <source>
        <dbReference type="ARBA" id="ARBA00022840"/>
    </source>
</evidence>
<name>A0A8J3DWX7_9RHOB</name>
<dbReference type="RefSeq" id="WP_188410114.1">
    <property type="nucleotide sequence ID" value="NZ_BMCP01000002.1"/>
</dbReference>
<reference evidence="7" key="1">
    <citation type="journal article" date="2014" name="Int. J. Syst. Evol. Microbiol.">
        <title>Complete genome sequence of Corynebacterium casei LMG S-19264T (=DSM 44701T), isolated from a smear-ripened cheese.</title>
        <authorList>
            <consortium name="US DOE Joint Genome Institute (JGI-PGF)"/>
            <person name="Walter F."/>
            <person name="Albersmeier A."/>
            <person name="Kalinowski J."/>
            <person name="Ruckert C."/>
        </authorList>
    </citation>
    <scope>NUCLEOTIDE SEQUENCE</scope>
    <source>
        <strain evidence="7">CCM 7684</strain>
    </source>
</reference>
<dbReference type="InterPro" id="IPR003593">
    <property type="entry name" value="AAA+_ATPase"/>
</dbReference>
<evidence type="ECO:0000256" key="1">
    <source>
        <dbReference type="ARBA" id="ARBA00002393"/>
    </source>
</evidence>
<dbReference type="Gene3D" id="1.10.8.60">
    <property type="match status" value="1"/>
</dbReference>
<evidence type="ECO:0000313" key="7">
    <source>
        <dbReference type="EMBL" id="GGE47426.1"/>
    </source>
</evidence>
<dbReference type="GO" id="GO:0005524">
    <property type="term" value="F:ATP binding"/>
    <property type="evidence" value="ECO:0007669"/>
    <property type="project" value="UniProtKB-KW"/>
</dbReference>
<proteinExistence type="inferred from homology"/>
<dbReference type="GO" id="GO:0006261">
    <property type="term" value="P:DNA-templated DNA replication"/>
    <property type="evidence" value="ECO:0007669"/>
    <property type="project" value="TreeGrafter"/>
</dbReference>
<dbReference type="Pfam" id="PF16193">
    <property type="entry name" value="AAA_assoc_2"/>
    <property type="match status" value="1"/>
</dbReference>
<keyword evidence="4" id="KW-0547">Nucleotide-binding</keyword>
<dbReference type="Pfam" id="PF12002">
    <property type="entry name" value="MgsA_C"/>
    <property type="match status" value="1"/>
</dbReference>
<evidence type="ECO:0000256" key="2">
    <source>
        <dbReference type="ARBA" id="ARBA00008959"/>
    </source>
</evidence>
<comment type="similarity">
    <text evidence="2">Belongs to the AAA ATPase family. RarA/MGS1/WRNIP1 subfamily.</text>
</comment>
<comment type="caution">
    <text evidence="7">The sequence shown here is derived from an EMBL/GenBank/DDBJ whole genome shotgun (WGS) entry which is preliminary data.</text>
</comment>
<evidence type="ECO:0000259" key="6">
    <source>
        <dbReference type="SMART" id="SM00382"/>
    </source>
</evidence>
<gene>
    <name evidence="7" type="ORF">GCM10007276_25750</name>
</gene>
<keyword evidence="5" id="KW-0067">ATP-binding</keyword>
<evidence type="ECO:0000256" key="4">
    <source>
        <dbReference type="ARBA" id="ARBA00022741"/>
    </source>
</evidence>
<dbReference type="GO" id="GO:0003677">
    <property type="term" value="F:DNA binding"/>
    <property type="evidence" value="ECO:0007669"/>
    <property type="project" value="InterPro"/>
</dbReference>
<dbReference type="AlphaFoldDB" id="A0A8J3DWX7"/>
<dbReference type="Pfam" id="PF00004">
    <property type="entry name" value="AAA"/>
    <property type="match status" value="1"/>
</dbReference>
<dbReference type="GO" id="GO:0008047">
    <property type="term" value="F:enzyme activator activity"/>
    <property type="evidence" value="ECO:0007669"/>
    <property type="project" value="TreeGrafter"/>
</dbReference>
<dbReference type="FunFam" id="1.10.3710.10:FF:000004">
    <property type="entry name" value="Putative ATPase, AAA family"/>
    <property type="match status" value="1"/>
</dbReference>
<dbReference type="SMART" id="SM00382">
    <property type="entry name" value="AAA"/>
    <property type="match status" value="1"/>
</dbReference>
<dbReference type="InterPro" id="IPR051314">
    <property type="entry name" value="AAA_ATPase_RarA/MGS1/WRNIP1"/>
</dbReference>
<dbReference type="GO" id="GO:0017116">
    <property type="term" value="F:single-stranded DNA helicase activity"/>
    <property type="evidence" value="ECO:0007669"/>
    <property type="project" value="TreeGrafter"/>
</dbReference>
<protein>
    <recommendedName>
        <fullName evidence="3">Replication-associated recombination protein A</fullName>
    </recommendedName>
</protein>
<dbReference type="CDD" id="cd00009">
    <property type="entry name" value="AAA"/>
    <property type="match status" value="1"/>
</dbReference>
<dbReference type="PANTHER" id="PTHR13779:SF7">
    <property type="entry name" value="ATPASE WRNIP1"/>
    <property type="match status" value="1"/>
</dbReference>
<dbReference type="Gene3D" id="1.10.3710.10">
    <property type="entry name" value="DNA polymerase III clamp loader subunits, C-terminal domain"/>
    <property type="match status" value="1"/>
</dbReference>
<dbReference type="GO" id="GO:0016887">
    <property type="term" value="F:ATP hydrolysis activity"/>
    <property type="evidence" value="ECO:0007669"/>
    <property type="project" value="InterPro"/>
</dbReference>
<evidence type="ECO:0000256" key="3">
    <source>
        <dbReference type="ARBA" id="ARBA00020776"/>
    </source>
</evidence>
<dbReference type="SUPFAM" id="SSF52540">
    <property type="entry name" value="P-loop containing nucleoside triphosphate hydrolases"/>
    <property type="match status" value="1"/>
</dbReference>
<dbReference type="CDD" id="cd18139">
    <property type="entry name" value="HLD_clamp_RarA"/>
    <property type="match status" value="1"/>
</dbReference>
<dbReference type="Gene3D" id="1.20.272.10">
    <property type="match status" value="1"/>
</dbReference>
<organism evidence="7 8">
    <name type="scientific">Agaricicola taiwanensis</name>
    <dbReference type="NCBI Taxonomy" id="591372"/>
    <lineage>
        <taxon>Bacteria</taxon>
        <taxon>Pseudomonadati</taxon>
        <taxon>Pseudomonadota</taxon>
        <taxon>Alphaproteobacteria</taxon>
        <taxon>Rhodobacterales</taxon>
        <taxon>Paracoccaceae</taxon>
        <taxon>Agaricicola</taxon>
    </lineage>
</organism>
<feature type="domain" description="AAA+ ATPase" evidence="6">
    <location>
        <begin position="51"/>
        <end position="167"/>
    </location>
</feature>
<dbReference type="InterPro" id="IPR027417">
    <property type="entry name" value="P-loop_NTPase"/>
</dbReference>
<dbReference type="InterPro" id="IPR032423">
    <property type="entry name" value="AAA_assoc_2"/>
</dbReference>
<evidence type="ECO:0000313" key="8">
    <source>
        <dbReference type="Proteomes" id="UP000602745"/>
    </source>
</evidence>
<dbReference type="InterPro" id="IPR008921">
    <property type="entry name" value="DNA_pol3_clamp-load_cplx_C"/>
</dbReference>
<dbReference type="EMBL" id="BMCP01000002">
    <property type="protein sequence ID" value="GGE47426.1"/>
    <property type="molecule type" value="Genomic_DNA"/>
</dbReference>
<dbReference type="InterPro" id="IPR003959">
    <property type="entry name" value="ATPase_AAA_core"/>
</dbReference>
<dbReference type="InterPro" id="IPR021886">
    <property type="entry name" value="MgsA_C"/>
</dbReference>
<sequence>MSDLFAAAGMERDAPRPLADRLRPARLAEVVGQQHLLGPDGSLSRLIEADSLGSLIFWGPPGTGKTTVARLLAHETDLYFEPISAIFSGVADLKKIFEAARGRRAVGQGTLLFVDEIHRFNRAQQDAFLPVMEDGTVTLVGATTENPSFALNSALLSRARVMVFQPLGSEAVAQLLSRAEDIEGRALPLDEEARASLVRMADGDGRAALTLAEEVWRAARTGEIFGQNALQDIIQRRAPIYDKSQDGHYNLISALHKSIRGSDPDAALYYLARMLDAGEDPRYLARRLVRMAAEDIGLADPQALGICNAAREAYEHLGTPEGELALAEACVYLATAPKSNAVYLAYKAARRAAKEHGSLVPPKHILNAPTTLMKEKDYGKGYLYDHDQEDAFSGQDYFPEALGRQRFYDPPDRGFEREIRKRLDYWDKLRRERGGG</sequence>
<accession>A0A8J3DWX7</accession>
<dbReference type="SUPFAM" id="SSF48019">
    <property type="entry name" value="post-AAA+ oligomerization domain-like"/>
    <property type="match status" value="1"/>
</dbReference>
<dbReference type="FunFam" id="3.40.50.300:FF:000345">
    <property type="entry name" value="AAA family ATPase"/>
    <property type="match status" value="1"/>
</dbReference>
<comment type="function">
    <text evidence="1">DNA-dependent ATPase that plays important roles in cellular responses to stalled DNA replication processes.</text>
</comment>
<dbReference type="Gene3D" id="3.40.50.300">
    <property type="entry name" value="P-loop containing nucleotide triphosphate hydrolases"/>
    <property type="match status" value="1"/>
</dbReference>